<feature type="compositionally biased region" description="Basic and acidic residues" evidence="1">
    <location>
        <begin position="153"/>
        <end position="163"/>
    </location>
</feature>
<evidence type="ECO:0000313" key="3">
    <source>
        <dbReference type="Proteomes" id="UP001066276"/>
    </source>
</evidence>
<feature type="compositionally biased region" description="Basic residues" evidence="1">
    <location>
        <begin position="9"/>
        <end position="18"/>
    </location>
</feature>
<proteinExistence type="predicted"/>
<sequence>MGGPSAQKRPPKVPPRHHSLLDTLPRGPQVSPPVTSKNSGEPQHPAPLQTGPTLPAKSHSGGSVARGDRRRAPPRNHPPQALLQREKTSSSGRPSTLQARPGSARSASLLHGSTRRGNKAADGGTAANRRAPVPGGPSNTATPGEMYDCSPKSGRDSRCDGHLARRLAPPPY</sequence>
<organism evidence="2 3">
    <name type="scientific">Pleurodeles waltl</name>
    <name type="common">Iberian ribbed newt</name>
    <dbReference type="NCBI Taxonomy" id="8319"/>
    <lineage>
        <taxon>Eukaryota</taxon>
        <taxon>Metazoa</taxon>
        <taxon>Chordata</taxon>
        <taxon>Craniata</taxon>
        <taxon>Vertebrata</taxon>
        <taxon>Euteleostomi</taxon>
        <taxon>Amphibia</taxon>
        <taxon>Batrachia</taxon>
        <taxon>Caudata</taxon>
        <taxon>Salamandroidea</taxon>
        <taxon>Salamandridae</taxon>
        <taxon>Pleurodelinae</taxon>
        <taxon>Pleurodeles</taxon>
    </lineage>
</organism>
<dbReference type="AlphaFoldDB" id="A0AAV7UUW9"/>
<protein>
    <submittedName>
        <fullName evidence="2">Uncharacterized protein</fullName>
    </submittedName>
</protein>
<name>A0AAV7UUW9_PLEWA</name>
<dbReference type="EMBL" id="JANPWB010000004">
    <property type="protein sequence ID" value="KAJ1192905.1"/>
    <property type="molecule type" value="Genomic_DNA"/>
</dbReference>
<evidence type="ECO:0000256" key="1">
    <source>
        <dbReference type="SAM" id="MobiDB-lite"/>
    </source>
</evidence>
<keyword evidence="3" id="KW-1185">Reference proteome</keyword>
<dbReference type="Proteomes" id="UP001066276">
    <property type="component" value="Chromosome 2_2"/>
</dbReference>
<feature type="compositionally biased region" description="Polar residues" evidence="1">
    <location>
        <begin position="89"/>
        <end position="98"/>
    </location>
</feature>
<accession>A0AAV7UUW9</accession>
<gene>
    <name evidence="2" type="ORF">NDU88_002211</name>
</gene>
<feature type="compositionally biased region" description="Polar residues" evidence="1">
    <location>
        <begin position="32"/>
        <end position="41"/>
    </location>
</feature>
<feature type="region of interest" description="Disordered" evidence="1">
    <location>
        <begin position="1"/>
        <end position="172"/>
    </location>
</feature>
<reference evidence="2" key="1">
    <citation type="journal article" date="2022" name="bioRxiv">
        <title>Sequencing and chromosome-scale assembly of the giantPleurodeles waltlgenome.</title>
        <authorList>
            <person name="Brown T."/>
            <person name="Elewa A."/>
            <person name="Iarovenko S."/>
            <person name="Subramanian E."/>
            <person name="Araus A.J."/>
            <person name="Petzold A."/>
            <person name="Susuki M."/>
            <person name="Suzuki K.-i.T."/>
            <person name="Hayashi T."/>
            <person name="Toyoda A."/>
            <person name="Oliveira C."/>
            <person name="Osipova E."/>
            <person name="Leigh N.D."/>
            <person name="Simon A."/>
            <person name="Yun M.H."/>
        </authorList>
    </citation>
    <scope>NUCLEOTIDE SEQUENCE</scope>
    <source>
        <strain evidence="2">20211129_DDA</strain>
        <tissue evidence="2">Liver</tissue>
    </source>
</reference>
<evidence type="ECO:0000313" key="2">
    <source>
        <dbReference type="EMBL" id="KAJ1192905.1"/>
    </source>
</evidence>
<comment type="caution">
    <text evidence="2">The sequence shown here is derived from an EMBL/GenBank/DDBJ whole genome shotgun (WGS) entry which is preliminary data.</text>
</comment>